<evidence type="ECO:0000256" key="8">
    <source>
        <dbReference type="SAM" id="MobiDB-lite"/>
    </source>
</evidence>
<sequence length="286" mass="32971">MSTKRKTSKSDPTPKRPASPNSTPNPVLGIFVAIARQILFIDARKVAIFYLAFVTVLSFIESRVELDSTYYLVQKHSVLNQYGVKMGWFWTLVIVGPFIWFASKAHNRRDRDQPFIDICRLGVGTVCWYLSVQLFHKVHAATSMCDKGRRFTRVECSAKEGVWTPGYDISGHCFLMIYSILIITEEAVAYRNYHQVTDAVHKMDGDREEHDRLTRCIQYFFVAMLFLHAFWFKQIIISVLYYHIFAEEVIYILGALVAVGCWFLTYRVLYPSGLLAPPINRSAGKR</sequence>
<accession>E3LYD2</accession>
<gene>
    <name evidence="10" type="ORF">CRE_03806</name>
</gene>
<evidence type="ECO:0000256" key="1">
    <source>
        <dbReference type="ARBA" id="ARBA00004477"/>
    </source>
</evidence>
<keyword evidence="6" id="KW-0443">Lipid metabolism</keyword>
<dbReference type="HOGENOM" id="CLU_049499_0_0_1"/>
<dbReference type="Pfam" id="PF10261">
    <property type="entry name" value="FIT"/>
    <property type="match status" value="2"/>
</dbReference>
<evidence type="ECO:0000256" key="9">
    <source>
        <dbReference type="SAM" id="Phobius"/>
    </source>
</evidence>
<reference evidence="10" key="1">
    <citation type="submission" date="2007-07" db="EMBL/GenBank/DDBJ databases">
        <title>PCAP assembly of the Caenorhabditis remanei genome.</title>
        <authorList>
            <consortium name="The Caenorhabditis remanei Sequencing Consortium"/>
            <person name="Wilson R.K."/>
        </authorList>
    </citation>
    <scope>NUCLEOTIDE SEQUENCE [LARGE SCALE GENOMIC DNA]</scope>
    <source>
        <strain evidence="10">PB4641</strain>
    </source>
</reference>
<evidence type="ECO:0000256" key="4">
    <source>
        <dbReference type="ARBA" id="ARBA00022824"/>
    </source>
</evidence>
<name>E3LYD2_CAERE</name>
<keyword evidence="5 9" id="KW-1133">Transmembrane helix</keyword>
<evidence type="ECO:0000256" key="7">
    <source>
        <dbReference type="ARBA" id="ARBA00023136"/>
    </source>
</evidence>
<dbReference type="FunCoup" id="E3LYD2">
    <property type="interactions" value="833"/>
</dbReference>
<evidence type="ECO:0000256" key="3">
    <source>
        <dbReference type="ARBA" id="ARBA00022801"/>
    </source>
</evidence>
<feature type="region of interest" description="Disordered" evidence="8">
    <location>
        <begin position="1"/>
        <end position="22"/>
    </location>
</feature>
<keyword evidence="3" id="KW-0378">Hydrolase</keyword>
<dbReference type="EMBL" id="DS268418">
    <property type="protein sequence ID" value="EFO84850.1"/>
    <property type="molecule type" value="Genomic_DNA"/>
</dbReference>
<evidence type="ECO:0000313" key="10">
    <source>
        <dbReference type="EMBL" id="EFO84850.1"/>
    </source>
</evidence>
<feature type="transmembrane region" description="Helical" evidence="9">
    <location>
        <begin position="46"/>
        <end position="66"/>
    </location>
</feature>
<keyword evidence="11" id="KW-1185">Reference proteome</keyword>
<dbReference type="PANTHER" id="PTHR23129:SF0">
    <property type="entry name" value="ACYL-COENZYME A DIPHOSPHATASE FITM2"/>
    <property type="match status" value="1"/>
</dbReference>
<dbReference type="InParanoid" id="E3LYD2"/>
<dbReference type="GO" id="GO:0008654">
    <property type="term" value="P:phospholipid biosynthetic process"/>
    <property type="evidence" value="ECO:0007669"/>
    <property type="project" value="TreeGrafter"/>
</dbReference>
<keyword evidence="4" id="KW-0256">Endoplasmic reticulum</keyword>
<feature type="transmembrane region" description="Helical" evidence="9">
    <location>
        <begin position="219"/>
        <end position="244"/>
    </location>
</feature>
<dbReference type="OMA" id="TYRFWYL"/>
<dbReference type="GO" id="GO:0140042">
    <property type="term" value="P:lipid droplet formation"/>
    <property type="evidence" value="ECO:0007669"/>
    <property type="project" value="EnsemblMetazoa"/>
</dbReference>
<organism evidence="11">
    <name type="scientific">Caenorhabditis remanei</name>
    <name type="common">Caenorhabditis vulgaris</name>
    <dbReference type="NCBI Taxonomy" id="31234"/>
    <lineage>
        <taxon>Eukaryota</taxon>
        <taxon>Metazoa</taxon>
        <taxon>Ecdysozoa</taxon>
        <taxon>Nematoda</taxon>
        <taxon>Chromadorea</taxon>
        <taxon>Rhabditida</taxon>
        <taxon>Rhabditina</taxon>
        <taxon>Rhabditomorpha</taxon>
        <taxon>Rhabditoidea</taxon>
        <taxon>Rhabditidae</taxon>
        <taxon>Peloderinae</taxon>
        <taxon>Caenorhabditis</taxon>
    </lineage>
</organism>
<dbReference type="HAMAP" id="MF_03230">
    <property type="entry name" value="FITM2"/>
    <property type="match status" value="1"/>
</dbReference>
<evidence type="ECO:0000256" key="5">
    <source>
        <dbReference type="ARBA" id="ARBA00022989"/>
    </source>
</evidence>
<dbReference type="GO" id="GO:0010945">
    <property type="term" value="F:coenzyme A diphosphatase activity"/>
    <property type="evidence" value="ECO:0007669"/>
    <property type="project" value="InterPro"/>
</dbReference>
<dbReference type="eggNOG" id="KOG3750">
    <property type="taxonomic scope" value="Eukaryota"/>
</dbReference>
<dbReference type="STRING" id="31234.E3LYD2"/>
<protein>
    <submittedName>
        <fullName evidence="10">Uncharacterized protein</fullName>
    </submittedName>
</protein>
<keyword evidence="2 9" id="KW-0812">Transmembrane</keyword>
<dbReference type="GO" id="GO:0005789">
    <property type="term" value="C:endoplasmic reticulum membrane"/>
    <property type="evidence" value="ECO:0007669"/>
    <property type="project" value="UniProtKB-SubCell"/>
</dbReference>
<evidence type="ECO:0000256" key="6">
    <source>
        <dbReference type="ARBA" id="ARBA00023098"/>
    </source>
</evidence>
<dbReference type="OrthoDB" id="5579088at2759"/>
<dbReference type="InterPro" id="IPR046401">
    <property type="entry name" value="FITM1/2"/>
</dbReference>
<proteinExistence type="inferred from homology"/>
<keyword evidence="7 9" id="KW-0472">Membrane</keyword>
<feature type="transmembrane region" description="Helical" evidence="9">
    <location>
        <begin position="86"/>
        <end position="103"/>
    </location>
</feature>
<comment type="subcellular location">
    <subcellularLocation>
        <location evidence="1">Endoplasmic reticulum membrane</location>
        <topology evidence="1">Multi-pass membrane protein</topology>
    </subcellularLocation>
</comment>
<dbReference type="AlphaFoldDB" id="E3LYD2"/>
<dbReference type="Proteomes" id="UP000008281">
    <property type="component" value="Unassembled WGS sequence"/>
</dbReference>
<evidence type="ECO:0000313" key="11">
    <source>
        <dbReference type="Proteomes" id="UP000008281"/>
    </source>
</evidence>
<feature type="transmembrane region" description="Helical" evidence="9">
    <location>
        <begin position="250"/>
        <end position="269"/>
    </location>
</feature>
<evidence type="ECO:0000256" key="2">
    <source>
        <dbReference type="ARBA" id="ARBA00022692"/>
    </source>
</evidence>
<dbReference type="InterPro" id="IPR019388">
    <property type="entry name" value="FIT"/>
</dbReference>
<dbReference type="PANTHER" id="PTHR23129">
    <property type="entry name" value="ACYL-COENZYME A DIPHOSPHATASE FITM2"/>
    <property type="match status" value="1"/>
</dbReference>